<evidence type="ECO:0000256" key="7">
    <source>
        <dbReference type="ARBA" id="ARBA00023033"/>
    </source>
</evidence>
<dbReference type="PANTHER" id="PTHR47955:SF19">
    <property type="entry name" value="CYTOCHROME P450 71A9-LIKE ISOFORM X1"/>
    <property type="match status" value="1"/>
</dbReference>
<comment type="caution">
    <text evidence="8">The sequence shown here is derived from an EMBL/GenBank/DDBJ whole genome shotgun (WGS) entry which is preliminary data.</text>
</comment>
<organism evidence="8 9">
    <name type="scientific">Rosa chinensis</name>
    <name type="common">China rose</name>
    <dbReference type="NCBI Taxonomy" id="74649"/>
    <lineage>
        <taxon>Eukaryota</taxon>
        <taxon>Viridiplantae</taxon>
        <taxon>Streptophyta</taxon>
        <taxon>Embryophyta</taxon>
        <taxon>Tracheophyta</taxon>
        <taxon>Spermatophyta</taxon>
        <taxon>Magnoliopsida</taxon>
        <taxon>eudicotyledons</taxon>
        <taxon>Gunneridae</taxon>
        <taxon>Pentapetalae</taxon>
        <taxon>rosids</taxon>
        <taxon>fabids</taxon>
        <taxon>Rosales</taxon>
        <taxon>Rosaceae</taxon>
        <taxon>Rosoideae</taxon>
        <taxon>Rosoideae incertae sedis</taxon>
        <taxon>Rosa</taxon>
    </lineage>
</organism>
<evidence type="ECO:0000256" key="6">
    <source>
        <dbReference type="ARBA" id="ARBA00023004"/>
    </source>
</evidence>
<dbReference type="AlphaFoldDB" id="A0A2P6P5G4"/>
<dbReference type="PANTHER" id="PTHR47955">
    <property type="entry name" value="CYTOCHROME P450 FAMILY 71 PROTEIN"/>
    <property type="match status" value="1"/>
</dbReference>
<dbReference type="STRING" id="74649.A0A2P6P5G4"/>
<gene>
    <name evidence="8" type="ORF">RchiOBHm_Chr7g0192091</name>
</gene>
<keyword evidence="7" id="KW-0503">Monooxygenase</keyword>
<keyword evidence="5 8" id="KW-0560">Oxidoreductase</keyword>
<dbReference type="GO" id="GO:0005506">
    <property type="term" value="F:iron ion binding"/>
    <property type="evidence" value="ECO:0007669"/>
    <property type="project" value="InterPro"/>
</dbReference>
<dbReference type="Gramene" id="PRQ17166">
    <property type="protein sequence ID" value="PRQ17166"/>
    <property type="gene ID" value="RchiOBHm_Chr7g0192091"/>
</dbReference>
<keyword evidence="4" id="KW-0479">Metal-binding</keyword>
<evidence type="ECO:0000313" key="9">
    <source>
        <dbReference type="Proteomes" id="UP000238479"/>
    </source>
</evidence>
<dbReference type="OMA" id="EVYLIIV"/>
<evidence type="ECO:0000256" key="3">
    <source>
        <dbReference type="ARBA" id="ARBA00022617"/>
    </source>
</evidence>
<dbReference type="EMBL" id="PDCK01000045">
    <property type="protein sequence ID" value="PRQ17166.1"/>
    <property type="molecule type" value="Genomic_DNA"/>
</dbReference>
<dbReference type="GO" id="GO:0020037">
    <property type="term" value="F:heme binding"/>
    <property type="evidence" value="ECO:0007669"/>
    <property type="project" value="InterPro"/>
</dbReference>
<dbReference type="Proteomes" id="UP000238479">
    <property type="component" value="Chromosome 7"/>
</dbReference>
<dbReference type="GO" id="GO:0102170">
    <property type="term" value="F:5-epi-aristolochene-1,3-dihydroxylase activity"/>
    <property type="evidence" value="ECO:0007669"/>
    <property type="project" value="UniProtKB-EC"/>
</dbReference>
<dbReference type="InterPro" id="IPR036396">
    <property type="entry name" value="Cyt_P450_sf"/>
</dbReference>
<evidence type="ECO:0000313" key="8">
    <source>
        <dbReference type="EMBL" id="PRQ17166.1"/>
    </source>
</evidence>
<dbReference type="SUPFAM" id="SSF48264">
    <property type="entry name" value="Cytochrome P450"/>
    <property type="match status" value="1"/>
</dbReference>
<sequence length="64" mass="7287">MYLQLGSKYTLVVSSAQTARVMAREVFKTHDLIFSGRPSLYGGNKLTYDSVSLSFSPYGEYWRL</sequence>
<accession>A0A2P6P5G4</accession>
<proteinExistence type="inferred from homology"/>
<reference evidence="8 9" key="1">
    <citation type="journal article" date="2018" name="Nat. Genet.">
        <title>The Rosa genome provides new insights in the design of modern roses.</title>
        <authorList>
            <person name="Bendahmane M."/>
        </authorList>
    </citation>
    <scope>NUCLEOTIDE SEQUENCE [LARGE SCALE GENOMIC DNA]</scope>
    <source>
        <strain evidence="9">cv. Old Blush</strain>
    </source>
</reference>
<evidence type="ECO:0000256" key="4">
    <source>
        <dbReference type="ARBA" id="ARBA00022723"/>
    </source>
</evidence>
<dbReference type="Gene3D" id="1.10.630.10">
    <property type="entry name" value="Cytochrome P450"/>
    <property type="match status" value="1"/>
</dbReference>
<keyword evidence="9" id="KW-1185">Reference proteome</keyword>
<name>A0A2P6P5G4_ROSCH</name>
<dbReference type="EC" id="1.14.14.149" evidence="8"/>
<evidence type="ECO:0000256" key="5">
    <source>
        <dbReference type="ARBA" id="ARBA00023002"/>
    </source>
</evidence>
<keyword evidence="6" id="KW-0408">Iron</keyword>
<comment type="cofactor">
    <cofactor evidence="1">
        <name>heme</name>
        <dbReference type="ChEBI" id="CHEBI:30413"/>
    </cofactor>
</comment>
<protein>
    <submittedName>
        <fullName evidence="8">Putative 5-epiaristolochene 1,3-dihydroxylase</fullName>
        <ecNumber evidence="8">1.14.14.149</ecNumber>
    </submittedName>
</protein>
<evidence type="ECO:0000256" key="1">
    <source>
        <dbReference type="ARBA" id="ARBA00001971"/>
    </source>
</evidence>
<keyword evidence="3" id="KW-0349">Heme</keyword>
<comment type="similarity">
    <text evidence="2">Belongs to the cytochrome P450 family.</text>
</comment>
<evidence type="ECO:0000256" key="2">
    <source>
        <dbReference type="ARBA" id="ARBA00010617"/>
    </source>
</evidence>